<gene>
    <name evidence="2" type="ORF">KHM83_16460</name>
</gene>
<feature type="region of interest" description="Disordered" evidence="1">
    <location>
        <begin position="1"/>
        <end position="27"/>
    </location>
</feature>
<dbReference type="Proteomes" id="UP000746471">
    <property type="component" value="Unassembled WGS sequence"/>
</dbReference>
<name>A0ABS5PT02_9FIRM</name>
<sequence>MSEIRVLDQRDMSSRDAMENTVSESSRIIQTRTNDTQMLLRQFREKNVGIVSKMLNRRKTQVVDNAEIELMVDELKAQNNEMQVIQQARVKSLQKTMEQRLMQMNATLQVELTRAFKQNESNALQAIDEKEDEFQVLIEGFEERIYTYKNEYMKSKALESLKKKIDYYYDGIDKLLMEYYNLIENQKYQAL</sequence>
<evidence type="ECO:0000313" key="2">
    <source>
        <dbReference type="EMBL" id="MBS7528283.1"/>
    </source>
</evidence>
<dbReference type="EMBL" id="JAHBCL010000035">
    <property type="protein sequence ID" value="MBS7528283.1"/>
    <property type="molecule type" value="Genomic_DNA"/>
</dbReference>
<evidence type="ECO:0000256" key="1">
    <source>
        <dbReference type="SAM" id="MobiDB-lite"/>
    </source>
</evidence>
<protein>
    <submittedName>
        <fullName evidence="2">Uncharacterized protein</fullName>
    </submittedName>
</protein>
<reference evidence="2 3" key="1">
    <citation type="submission" date="2021-05" db="EMBL/GenBank/DDBJ databases">
        <title>Fusibacter ferrireducens sp. nov., an anaerobic, sulfur- and Fe-reducing bacterium isolated from the mangrove sediment.</title>
        <authorList>
            <person name="Qiu D."/>
        </authorList>
    </citation>
    <scope>NUCLEOTIDE SEQUENCE [LARGE SCALE GENOMIC DNA]</scope>
    <source>
        <strain evidence="2 3">DSM 12116</strain>
    </source>
</reference>
<accession>A0ABS5PT02</accession>
<comment type="caution">
    <text evidence="2">The sequence shown here is derived from an EMBL/GenBank/DDBJ whole genome shotgun (WGS) entry which is preliminary data.</text>
</comment>
<evidence type="ECO:0000313" key="3">
    <source>
        <dbReference type="Proteomes" id="UP000746471"/>
    </source>
</evidence>
<proteinExistence type="predicted"/>
<dbReference type="RefSeq" id="WP_213238144.1">
    <property type="nucleotide sequence ID" value="NZ_JAHBCL010000035.1"/>
</dbReference>
<organism evidence="2 3">
    <name type="scientific">Fusibacter paucivorans</name>
    <dbReference type="NCBI Taxonomy" id="76009"/>
    <lineage>
        <taxon>Bacteria</taxon>
        <taxon>Bacillati</taxon>
        <taxon>Bacillota</taxon>
        <taxon>Clostridia</taxon>
        <taxon>Eubacteriales</taxon>
        <taxon>Eubacteriales Family XII. Incertae Sedis</taxon>
        <taxon>Fusibacter</taxon>
    </lineage>
</organism>
<keyword evidence="3" id="KW-1185">Reference proteome</keyword>
<feature type="compositionally biased region" description="Basic and acidic residues" evidence="1">
    <location>
        <begin position="1"/>
        <end position="18"/>
    </location>
</feature>